<dbReference type="Proteomes" id="UP001500886">
    <property type="component" value="Unassembled WGS sequence"/>
</dbReference>
<reference evidence="3 4" key="1">
    <citation type="journal article" date="2019" name="Int. J. Syst. Evol. Microbiol.">
        <title>The Global Catalogue of Microorganisms (GCM) 10K type strain sequencing project: providing services to taxonomists for standard genome sequencing and annotation.</title>
        <authorList>
            <consortium name="The Broad Institute Genomics Platform"/>
            <consortium name="The Broad Institute Genome Sequencing Center for Infectious Disease"/>
            <person name="Wu L."/>
            <person name="Ma J."/>
        </authorList>
    </citation>
    <scope>NUCLEOTIDE SEQUENCE [LARGE SCALE GENOMIC DNA]</scope>
    <source>
        <strain evidence="3 4">JCM 4542</strain>
    </source>
</reference>
<evidence type="ECO:0000313" key="3">
    <source>
        <dbReference type="EMBL" id="GAA2708439.1"/>
    </source>
</evidence>
<feature type="transmembrane region" description="Helical" evidence="1">
    <location>
        <begin position="29"/>
        <end position="50"/>
    </location>
</feature>
<proteinExistence type="predicted"/>
<keyword evidence="1" id="KW-0812">Transmembrane</keyword>
<dbReference type="EMBL" id="BAAASL010000002">
    <property type="protein sequence ID" value="GAA2708439.1"/>
    <property type="molecule type" value="Genomic_DNA"/>
</dbReference>
<dbReference type="InterPro" id="IPR045597">
    <property type="entry name" value="DUF6458"/>
</dbReference>
<comment type="caution">
    <text evidence="3">The sequence shown here is derived from an EMBL/GenBank/DDBJ whole genome shotgun (WGS) entry which is preliminary data.</text>
</comment>
<sequence>MGMGWCVALIAVGGILTFAVDWHVDGVNLPLVGLMLMAAGILGLAAYISIFKRRRTQPPPPAAPVVEEDHRFVR</sequence>
<keyword evidence="1" id="KW-0472">Membrane</keyword>
<dbReference type="Pfam" id="PF20059">
    <property type="entry name" value="DUF6458"/>
    <property type="match status" value="1"/>
</dbReference>
<feature type="domain" description="DUF6458" evidence="2">
    <location>
        <begin position="1"/>
        <end position="46"/>
    </location>
</feature>
<dbReference type="RefSeq" id="WP_344433266.1">
    <property type="nucleotide sequence ID" value="NZ_BAAASL010000002.1"/>
</dbReference>
<evidence type="ECO:0000313" key="4">
    <source>
        <dbReference type="Proteomes" id="UP001500886"/>
    </source>
</evidence>
<keyword evidence="4" id="KW-1185">Reference proteome</keyword>
<organism evidence="3 4">
    <name type="scientific">Streptomyces luteosporeus</name>
    <dbReference type="NCBI Taxonomy" id="173856"/>
    <lineage>
        <taxon>Bacteria</taxon>
        <taxon>Bacillati</taxon>
        <taxon>Actinomycetota</taxon>
        <taxon>Actinomycetes</taxon>
        <taxon>Kitasatosporales</taxon>
        <taxon>Streptomycetaceae</taxon>
        <taxon>Streptomyces</taxon>
    </lineage>
</organism>
<protein>
    <recommendedName>
        <fullName evidence="2">DUF6458 domain-containing protein</fullName>
    </recommendedName>
</protein>
<name>A0ABN3TK22_9ACTN</name>
<keyword evidence="1" id="KW-1133">Transmembrane helix</keyword>
<evidence type="ECO:0000256" key="1">
    <source>
        <dbReference type="SAM" id="Phobius"/>
    </source>
</evidence>
<gene>
    <name evidence="3" type="ORF">GCM10010315_04810</name>
</gene>
<evidence type="ECO:0000259" key="2">
    <source>
        <dbReference type="Pfam" id="PF20059"/>
    </source>
</evidence>
<accession>A0ABN3TK22</accession>